<dbReference type="SUPFAM" id="SSF49599">
    <property type="entry name" value="TRAF domain-like"/>
    <property type="match status" value="1"/>
</dbReference>
<dbReference type="GO" id="GO:0006508">
    <property type="term" value="P:proteolysis"/>
    <property type="evidence" value="ECO:0007669"/>
    <property type="project" value="UniProtKB-KW"/>
</dbReference>
<dbReference type="GO" id="GO:0140492">
    <property type="term" value="F:metal-dependent deubiquitinase activity"/>
    <property type="evidence" value="ECO:0007669"/>
    <property type="project" value="UniProtKB-ARBA"/>
</dbReference>
<evidence type="ECO:0000256" key="6">
    <source>
        <dbReference type="ARBA" id="ARBA00022786"/>
    </source>
</evidence>
<keyword evidence="9" id="KW-0539">Nucleus</keyword>
<dbReference type="InterPro" id="IPR002083">
    <property type="entry name" value="MATH/TRAF_dom"/>
</dbReference>
<dbReference type="GO" id="GO:0004843">
    <property type="term" value="F:cysteine-type deubiquitinase activity"/>
    <property type="evidence" value="ECO:0007669"/>
    <property type="project" value="UniProtKB-EC"/>
</dbReference>
<dbReference type="Gene3D" id="3.10.20.90">
    <property type="entry name" value="Phosphatidylinositol 3-kinase Catalytic Subunit, Chain A, domain 1"/>
    <property type="match status" value="2"/>
</dbReference>
<comment type="caution">
    <text evidence="12">The sequence shown here is derived from an EMBL/GenBank/DDBJ whole genome shotgun (WGS) entry which is preliminary data.</text>
</comment>
<evidence type="ECO:0000259" key="10">
    <source>
        <dbReference type="PROSITE" id="PS50144"/>
    </source>
</evidence>
<keyword evidence="6" id="KW-0833">Ubl conjugation pathway</keyword>
<dbReference type="OrthoDB" id="289038at2759"/>
<evidence type="ECO:0000259" key="11">
    <source>
        <dbReference type="PROSITE" id="PS50235"/>
    </source>
</evidence>
<dbReference type="FunFam" id="3.90.70.10:FF:000005">
    <property type="entry name" value="Ubiquitin carboxyl-terminal hydrolase 7"/>
    <property type="match status" value="1"/>
</dbReference>
<dbReference type="InterPro" id="IPR008974">
    <property type="entry name" value="TRAF-like"/>
</dbReference>
<protein>
    <recommendedName>
        <fullName evidence="4">ubiquitinyl hydrolase 1</fullName>
        <ecNumber evidence="4">3.4.19.12</ecNumber>
    </recommendedName>
</protein>
<dbReference type="Pfam" id="PF14533">
    <property type="entry name" value="USP7_C2"/>
    <property type="match status" value="1"/>
</dbReference>
<evidence type="ECO:0000256" key="8">
    <source>
        <dbReference type="ARBA" id="ARBA00022807"/>
    </source>
</evidence>
<reference evidence="12" key="1">
    <citation type="submission" date="2013-08" db="EMBL/GenBank/DDBJ databases">
        <title>Gene expansion shapes genome architecture in the human pathogen Lichtheimia corymbifera: an evolutionary genomics analysis in the ancient terrestrial Mucorales (Mucoromycotina).</title>
        <authorList>
            <person name="Schwartze V.U."/>
            <person name="Winter S."/>
            <person name="Shelest E."/>
            <person name="Marcet-Houben M."/>
            <person name="Horn F."/>
            <person name="Wehner S."/>
            <person name="Hoffmann K."/>
            <person name="Riege K."/>
            <person name="Sammeth M."/>
            <person name="Nowrousian M."/>
            <person name="Valiante V."/>
            <person name="Linde J."/>
            <person name="Jacobsen I.D."/>
            <person name="Marz M."/>
            <person name="Brakhage A.A."/>
            <person name="Gabaldon T."/>
            <person name="Bocker S."/>
            <person name="Voigt K."/>
        </authorList>
    </citation>
    <scope>NUCLEOTIDE SEQUENCE [LARGE SCALE GENOMIC DNA]</scope>
    <source>
        <strain evidence="12">FSU 9682</strain>
    </source>
</reference>
<dbReference type="GO" id="GO:0005829">
    <property type="term" value="C:cytosol"/>
    <property type="evidence" value="ECO:0007669"/>
    <property type="project" value="TreeGrafter"/>
</dbReference>
<dbReference type="GO" id="GO:0005634">
    <property type="term" value="C:nucleus"/>
    <property type="evidence" value="ECO:0007669"/>
    <property type="project" value="UniProtKB-SubCell"/>
</dbReference>
<dbReference type="PANTHER" id="PTHR24006">
    <property type="entry name" value="UBIQUITIN CARBOXYL-TERMINAL HYDROLASE"/>
    <property type="match status" value="1"/>
</dbReference>
<accession>A0A068RW90</accession>
<evidence type="ECO:0000313" key="13">
    <source>
        <dbReference type="Proteomes" id="UP000027586"/>
    </source>
</evidence>
<dbReference type="PROSITE" id="PS50235">
    <property type="entry name" value="USP_3"/>
    <property type="match status" value="1"/>
</dbReference>
<dbReference type="InterPro" id="IPR029346">
    <property type="entry name" value="USP_C"/>
</dbReference>
<dbReference type="Pfam" id="PF00443">
    <property type="entry name" value="UCH"/>
    <property type="match status" value="1"/>
</dbReference>
<dbReference type="Pfam" id="PF12436">
    <property type="entry name" value="USP7_ICP0_bdg"/>
    <property type="match status" value="1"/>
</dbReference>
<dbReference type="Pfam" id="PF22486">
    <property type="entry name" value="MATH_2"/>
    <property type="match status" value="1"/>
</dbReference>
<dbReference type="InterPro" id="IPR001394">
    <property type="entry name" value="Peptidase_C19_UCH"/>
</dbReference>
<dbReference type="CDD" id="cd02659">
    <property type="entry name" value="peptidase_C19C"/>
    <property type="match status" value="1"/>
</dbReference>
<keyword evidence="8" id="KW-0788">Thiol protease</keyword>
<name>A0A068RW90_9FUNG</name>
<dbReference type="Gene3D" id="2.60.210.10">
    <property type="entry name" value="Apoptosis, Tumor Necrosis Factor Receptor Associated Protein 2, Chain A"/>
    <property type="match status" value="1"/>
</dbReference>
<dbReference type="SMART" id="SM00061">
    <property type="entry name" value="MATH"/>
    <property type="match status" value="1"/>
</dbReference>
<gene>
    <name evidence="12" type="ORF">LCOR_05269.1</name>
</gene>
<feature type="domain" description="USP" evidence="11">
    <location>
        <begin position="212"/>
        <end position="529"/>
    </location>
</feature>
<dbReference type="GO" id="GO:0031647">
    <property type="term" value="P:regulation of protein stability"/>
    <property type="evidence" value="ECO:0007669"/>
    <property type="project" value="TreeGrafter"/>
</dbReference>
<evidence type="ECO:0000256" key="1">
    <source>
        <dbReference type="ARBA" id="ARBA00000707"/>
    </source>
</evidence>
<comment type="similarity">
    <text evidence="3">Belongs to the peptidase C19 family.</text>
</comment>
<keyword evidence="13" id="KW-1185">Reference proteome</keyword>
<evidence type="ECO:0000256" key="5">
    <source>
        <dbReference type="ARBA" id="ARBA00022670"/>
    </source>
</evidence>
<dbReference type="Proteomes" id="UP000027586">
    <property type="component" value="Unassembled WGS sequence"/>
</dbReference>
<dbReference type="PROSITE" id="PS50144">
    <property type="entry name" value="MATH"/>
    <property type="match status" value="1"/>
</dbReference>
<dbReference type="PROSITE" id="PS00972">
    <property type="entry name" value="USP_1"/>
    <property type="match status" value="1"/>
</dbReference>
<evidence type="ECO:0000256" key="2">
    <source>
        <dbReference type="ARBA" id="ARBA00004123"/>
    </source>
</evidence>
<comment type="subcellular location">
    <subcellularLocation>
        <location evidence="2">Nucleus</location>
    </subcellularLocation>
</comment>
<sequence length="1115" mass="128631">MDERMSDAGPVEDVINECDKTMTEAEPAPTLSIIDDYEQIAEKELAPQDEETVETKVFHWNIENYKDLPERVQGPVFEVGGHKWNILLFPRGNNQNELLSVYLEYAELRENPSPDVYACAQFVIALSPPSDPTRFVSQVSHRRFCAEETDWGFTRFMDLRRIYQGDAQTGTAPFIENDSLRISVIVRVIADETGVLWHNFINYDSKKMTGYVGMKNQGATCYMNSLFQSLYCTNYFRKAVYQIPTENDDPNNSIALALQRLFYNLQFNSNSVGTTELTRSFGWTSSDAFMQHDVQEFNRVLQDALEAKMKDTPADGAIKKLFLGKMKSYIKCINVDYESSRSEDYYDIQLNVKGCKNLEESFKDYIAEETLEGDNKYMAEGHGLQDAKKGVIFEDFPPVLHLQLKRFEYDMMRDTMIKINDRHEFPLEIDLEPFLDSNADKSQPHKYALHGVLVHSGDLSGGHYFAFVKPTKDGRWLRFDDDRVTPATLKEVLEENYGGEPLNGFGMGRPAPRVYKRFTNAYMLVYIRESMRDEILGDVSENDIPPHLIKRIEEERLAREKRNRERAEQHLYMRVVLATDESFEANTGFDFVRLDDRLRVEDTHVQALRVRKDQTYGEFMQELAESTGVQLGHFRLWLLVNRQNRTIRPDQPLSDSPEELELTMEKIQEKYVTDSQNTLRLYMETAKVVEDDVPVFPPPSTANGQSVLVFIKLFDPKTQLIRGVGHVYAPCNGKVSSITEELNMIAGFEPETPLRLFEEIKPTMIEEMDQSITFNDAEIQDGDIICIQQQLSDEEIIALKEQGLYSTVPEYMDYQNNKLNVLFVPRDKDPNGEVALEMHKNTKYDDVSAKLAEKIGADADKIQFFVPNTTTTDEPRHPYARDPNDTLESMLYTQRLGRPFVNGKLFYEVLDVSLSELESKRLIKVTTCIPTLKDGETSKLWISKQARITDLLKELQIGSNPSVRVFEAINNRFHREFMSTDALAQVSDSHAAQLYIEPIPEEERNMGDEDFFIRVFHFQHNQHRTHSVPFKFLVRKDEPFEETKKRLQARTGMADKEWSKVKFSIVSQYSAAPIDEDDYKLSDHQFNREDSLGLEHIDRTKTNRSGFEKGLSIRA</sequence>
<dbReference type="PROSITE" id="PS00973">
    <property type="entry name" value="USP_2"/>
    <property type="match status" value="1"/>
</dbReference>
<evidence type="ECO:0000256" key="9">
    <source>
        <dbReference type="ARBA" id="ARBA00023242"/>
    </source>
</evidence>
<dbReference type="PANTHER" id="PTHR24006:SF644">
    <property type="entry name" value="UBIQUITIN CARBOXYL-TERMINAL HYDROLASE 7"/>
    <property type="match status" value="1"/>
</dbReference>
<organism evidence="12 13">
    <name type="scientific">Lichtheimia corymbifera JMRC:FSU:9682</name>
    <dbReference type="NCBI Taxonomy" id="1263082"/>
    <lineage>
        <taxon>Eukaryota</taxon>
        <taxon>Fungi</taxon>
        <taxon>Fungi incertae sedis</taxon>
        <taxon>Mucoromycota</taxon>
        <taxon>Mucoromycotina</taxon>
        <taxon>Mucoromycetes</taxon>
        <taxon>Mucorales</taxon>
        <taxon>Lichtheimiaceae</taxon>
        <taxon>Lichtheimia</taxon>
    </lineage>
</organism>
<dbReference type="GO" id="GO:0016579">
    <property type="term" value="P:protein deubiquitination"/>
    <property type="evidence" value="ECO:0007669"/>
    <property type="project" value="InterPro"/>
</dbReference>
<evidence type="ECO:0000256" key="4">
    <source>
        <dbReference type="ARBA" id="ARBA00012759"/>
    </source>
</evidence>
<dbReference type="STRING" id="1263082.A0A068RW90"/>
<evidence type="ECO:0000313" key="12">
    <source>
        <dbReference type="EMBL" id="CDH53970.1"/>
    </source>
</evidence>
<keyword evidence="7" id="KW-0378">Hydrolase</keyword>
<comment type="catalytic activity">
    <reaction evidence="1">
        <text>Thiol-dependent hydrolysis of ester, thioester, amide, peptide and isopeptide bonds formed by the C-terminal Gly of ubiquitin (a 76-residue protein attached to proteins as an intracellular targeting signal).</text>
        <dbReference type="EC" id="3.4.19.12"/>
    </reaction>
</comment>
<dbReference type="SUPFAM" id="SSF54001">
    <property type="entry name" value="Cysteine proteinases"/>
    <property type="match status" value="1"/>
</dbReference>
<dbReference type="InterPro" id="IPR024729">
    <property type="entry name" value="USP7_ICP0-binding_dom"/>
</dbReference>
<evidence type="ECO:0000256" key="7">
    <source>
        <dbReference type="ARBA" id="ARBA00022801"/>
    </source>
</evidence>
<evidence type="ECO:0000256" key="3">
    <source>
        <dbReference type="ARBA" id="ARBA00009085"/>
    </source>
</evidence>
<dbReference type="InterPro" id="IPR028889">
    <property type="entry name" value="USP"/>
</dbReference>
<dbReference type="InterPro" id="IPR038765">
    <property type="entry name" value="Papain-like_cys_pep_sf"/>
</dbReference>
<dbReference type="Gene3D" id="3.90.70.10">
    <property type="entry name" value="Cysteine proteinases"/>
    <property type="match status" value="1"/>
</dbReference>
<dbReference type="VEuPathDB" id="FungiDB:LCOR_05269.1"/>
<dbReference type="AlphaFoldDB" id="A0A068RW90"/>
<dbReference type="InterPro" id="IPR050164">
    <property type="entry name" value="Peptidase_C19"/>
</dbReference>
<proteinExistence type="inferred from homology"/>
<dbReference type="EMBL" id="CBTN010000020">
    <property type="protein sequence ID" value="CDH53970.1"/>
    <property type="molecule type" value="Genomic_DNA"/>
</dbReference>
<keyword evidence="5" id="KW-0645">Protease</keyword>
<dbReference type="InterPro" id="IPR018200">
    <property type="entry name" value="USP_CS"/>
</dbReference>
<feature type="domain" description="MATH" evidence="10">
    <location>
        <begin position="55"/>
        <end position="186"/>
    </location>
</feature>
<dbReference type="EC" id="3.4.19.12" evidence="4"/>